<dbReference type="AlphaFoldDB" id="A0A0M3JGM8"/>
<organism evidence="1">
    <name type="scientific">Anisakis simplex</name>
    <name type="common">Herring worm</name>
    <dbReference type="NCBI Taxonomy" id="6269"/>
    <lineage>
        <taxon>Eukaryota</taxon>
        <taxon>Metazoa</taxon>
        <taxon>Ecdysozoa</taxon>
        <taxon>Nematoda</taxon>
        <taxon>Chromadorea</taxon>
        <taxon>Rhabditida</taxon>
        <taxon>Spirurina</taxon>
        <taxon>Ascaridomorpha</taxon>
        <taxon>Ascaridoidea</taxon>
        <taxon>Anisakidae</taxon>
        <taxon>Anisakis</taxon>
        <taxon>Anisakis simplex complex</taxon>
    </lineage>
</organism>
<name>A0A0M3JGM8_ANISI</name>
<sequence length="126" mass="14446">LNEEIKQRYGSFKENCFPKPSGGCRCNEKDANGNDIVHKYDSDAECRVVARKKRATSSAHRPSQNVRDPVRERAQANYAAVLNELNEKFKGLKEGCFPRVKGTLSKPCVFLYHFKLNQITIYYETN</sequence>
<proteinExistence type="predicted"/>
<accession>A0A0M3JGM8</accession>
<dbReference type="WBParaSite" id="ASIM_0000678301-mRNA-1">
    <property type="protein sequence ID" value="ASIM_0000678301-mRNA-1"/>
    <property type="gene ID" value="ASIM_0000678301"/>
</dbReference>
<protein>
    <submittedName>
        <fullName evidence="1">BHLH domain-containing protein</fullName>
    </submittedName>
</protein>
<evidence type="ECO:0000313" key="1">
    <source>
        <dbReference type="WBParaSite" id="ASIM_0000678301-mRNA-1"/>
    </source>
</evidence>
<reference evidence="1" key="1">
    <citation type="submission" date="2017-02" db="UniProtKB">
        <authorList>
            <consortium name="WormBaseParasite"/>
        </authorList>
    </citation>
    <scope>IDENTIFICATION</scope>
</reference>